<protein>
    <submittedName>
        <fullName evidence="2">Uncharacterized protein</fullName>
    </submittedName>
</protein>
<keyword evidence="4" id="KW-1185">Reference proteome</keyword>
<dbReference type="EMBL" id="CAMXCT010001637">
    <property type="protein sequence ID" value="CAI3991837.1"/>
    <property type="molecule type" value="Genomic_DNA"/>
</dbReference>
<reference evidence="3" key="2">
    <citation type="submission" date="2024-04" db="EMBL/GenBank/DDBJ databases">
        <authorList>
            <person name="Chen Y."/>
            <person name="Shah S."/>
            <person name="Dougan E. K."/>
            <person name="Thang M."/>
            <person name="Chan C."/>
        </authorList>
    </citation>
    <scope>NUCLEOTIDE SEQUENCE [LARGE SCALE GENOMIC DNA]</scope>
</reference>
<feature type="region of interest" description="Disordered" evidence="1">
    <location>
        <begin position="213"/>
        <end position="322"/>
    </location>
</feature>
<organism evidence="2">
    <name type="scientific">Cladocopium goreaui</name>
    <dbReference type="NCBI Taxonomy" id="2562237"/>
    <lineage>
        <taxon>Eukaryota</taxon>
        <taxon>Sar</taxon>
        <taxon>Alveolata</taxon>
        <taxon>Dinophyceae</taxon>
        <taxon>Suessiales</taxon>
        <taxon>Symbiodiniaceae</taxon>
        <taxon>Cladocopium</taxon>
    </lineage>
</organism>
<evidence type="ECO:0000313" key="3">
    <source>
        <dbReference type="EMBL" id="CAL1145212.1"/>
    </source>
</evidence>
<feature type="compositionally biased region" description="Basic residues" evidence="1">
    <location>
        <begin position="467"/>
        <end position="477"/>
    </location>
</feature>
<feature type="compositionally biased region" description="Basic and acidic residues" evidence="1">
    <location>
        <begin position="437"/>
        <end position="463"/>
    </location>
</feature>
<feature type="compositionally biased region" description="Basic and acidic residues" evidence="1">
    <location>
        <begin position="335"/>
        <end position="344"/>
    </location>
</feature>
<name>A0A9P1FZD4_9DINO</name>
<feature type="compositionally biased region" description="Basic and acidic residues" evidence="1">
    <location>
        <begin position="478"/>
        <end position="495"/>
    </location>
</feature>
<feature type="compositionally biased region" description="Basic and acidic residues" evidence="1">
    <location>
        <begin position="297"/>
        <end position="314"/>
    </location>
</feature>
<feature type="compositionally biased region" description="Basic and acidic residues" evidence="1">
    <location>
        <begin position="251"/>
        <end position="289"/>
    </location>
</feature>
<dbReference type="AlphaFoldDB" id="A0A9P1FZD4"/>
<sequence>MALLKDGNWRWWSKDLLSNYPVLCNYLVRNPLQNIQLSGRLGVQLQDFYLGKVRDENYMKTRWRELAKRKCLPEKKLEQRLKSQQAPCDFFFINLDTSFNKEDDSKAVTVEMVVEDDHNYEFFLEWLPLFAADLPWHSEMKAIQYRATLMEIHSAETPLCRPKMKSDLEARASKAGGSEVHCPRIAWPSVEQRSKVHRAKMGLQGFLLAKELEEAEQSQKHSGEPSAHEQSKQDPEETYTKAPEPSANREVQPEEKRQENTKALEPCVDEKPQPAELEAQHDKPGEAHGENPATPKHSKDIVEIQDDSQQHEVFQDSQTPPEWKEDAAFAKSMDEIKEIADPKPDSSATAEDAQPVTPCKHLLSELEREEEREDLKSDEEDLAKRQAFKDREPLFDLENLPDLTEQHFEEIPELKGIKDEKAKQVISNLILQLQKDTRRDMNAEKREAQKELDDKRAKKEKQILGRGRGKGRGRGRGKKVEEEGIEEKEPGKCTDEAATSVAEAGLQKLRASWLEEAGRGKFRNG</sequence>
<proteinExistence type="predicted"/>
<evidence type="ECO:0000313" key="4">
    <source>
        <dbReference type="Proteomes" id="UP001152797"/>
    </source>
</evidence>
<feature type="compositionally biased region" description="Acidic residues" evidence="1">
    <location>
        <begin position="367"/>
        <end position="381"/>
    </location>
</feature>
<gene>
    <name evidence="2" type="ORF">C1SCF055_LOCUS18710</name>
</gene>
<reference evidence="2" key="1">
    <citation type="submission" date="2022-10" db="EMBL/GenBank/DDBJ databases">
        <authorList>
            <person name="Chen Y."/>
            <person name="Dougan E. K."/>
            <person name="Chan C."/>
            <person name="Rhodes N."/>
            <person name="Thang M."/>
        </authorList>
    </citation>
    <scope>NUCLEOTIDE SEQUENCE</scope>
</reference>
<comment type="caution">
    <text evidence="2">The sequence shown here is derived from an EMBL/GenBank/DDBJ whole genome shotgun (WGS) entry which is preliminary data.</text>
</comment>
<dbReference type="EMBL" id="CAMXCT030001637">
    <property type="protein sequence ID" value="CAL4779149.1"/>
    <property type="molecule type" value="Genomic_DNA"/>
</dbReference>
<evidence type="ECO:0000313" key="2">
    <source>
        <dbReference type="EMBL" id="CAI3991837.1"/>
    </source>
</evidence>
<evidence type="ECO:0000256" key="1">
    <source>
        <dbReference type="SAM" id="MobiDB-lite"/>
    </source>
</evidence>
<feature type="region of interest" description="Disordered" evidence="1">
    <location>
        <begin position="335"/>
        <end position="389"/>
    </location>
</feature>
<dbReference type="Proteomes" id="UP001152797">
    <property type="component" value="Unassembled WGS sequence"/>
</dbReference>
<dbReference type="EMBL" id="CAMXCT020001637">
    <property type="protein sequence ID" value="CAL1145212.1"/>
    <property type="molecule type" value="Genomic_DNA"/>
</dbReference>
<feature type="region of interest" description="Disordered" evidence="1">
    <location>
        <begin position="437"/>
        <end position="499"/>
    </location>
</feature>
<feature type="compositionally biased region" description="Basic and acidic residues" evidence="1">
    <location>
        <begin position="217"/>
        <end position="239"/>
    </location>
</feature>
<accession>A0A9P1FZD4</accession>